<sequence>MTDNLKTKKRALVIGGSLGGLFAASMLRQAGWEVDIFERSPHDLDSRGGGIVLQPEVVELMRDSGIERHWDSLGVRSEQRIFYRPDGSVEHIQATPQIQTSWSLIYSVMRSTISEAHYHKGRVLADIEYPDARHVTAIFEDGGRETGDILVGADGNSSRVRQLLWQEQPEYAGYIAWRGLVPEDEMTVLARQMLHGDFAFASNAGSHILGYLVPGTDNDLRLGRRFYNWVWYRVVDDGLRERIMTGADGISRNYSVPEGLLRPEWKAHLQQEANEMLPPGFRDIVYATKEPFAQAIRDLAVNSMVKGRVILLGDAASIPRPHTAASTSKAAGNALALKNALMQFPHDTDKALAIWEREEVFRGKYLREMGTRIGNRLLFGRT</sequence>
<reference evidence="2" key="1">
    <citation type="submission" date="2024-02" db="EMBL/GenBank/DDBJ databases">
        <authorList>
            <consortium name="Clinical and Environmental Microbiology Branch: Whole genome sequencing antimicrobial resistance pathogens in the healthcare setting"/>
        </authorList>
    </citation>
    <scope>NUCLEOTIDE SEQUENCE</scope>
    <source>
        <strain evidence="2">2021DK-00143</strain>
    </source>
</reference>
<proteinExistence type="predicted"/>
<dbReference type="InterPro" id="IPR053212">
    <property type="entry name" value="DHP_3-monooxygenase"/>
</dbReference>
<dbReference type="EMBL" id="ABLOKC030000011">
    <property type="protein sequence ID" value="EML1471665.1"/>
    <property type="molecule type" value="Genomic_DNA"/>
</dbReference>
<dbReference type="Gene3D" id="3.50.50.60">
    <property type="entry name" value="FAD/NAD(P)-binding domain"/>
    <property type="match status" value="2"/>
</dbReference>
<evidence type="ECO:0000259" key="1">
    <source>
        <dbReference type="Pfam" id="PF22607"/>
    </source>
</evidence>
<organism evidence="2">
    <name type="scientific">Pluralibacter gergoviae</name>
    <name type="common">Enterobacter gergoviae</name>
    <dbReference type="NCBI Taxonomy" id="61647"/>
    <lineage>
        <taxon>Bacteria</taxon>
        <taxon>Pseudomonadati</taxon>
        <taxon>Pseudomonadota</taxon>
        <taxon>Gammaproteobacteria</taxon>
        <taxon>Enterobacterales</taxon>
        <taxon>Enterobacteriaceae</taxon>
        <taxon>Pluralibacter</taxon>
    </lineage>
</organism>
<dbReference type="InterPro" id="IPR054707">
    <property type="entry name" value="DhpH_subs-bd"/>
</dbReference>
<dbReference type="SUPFAM" id="SSF54373">
    <property type="entry name" value="FAD-linked reductases, C-terminal domain"/>
    <property type="match status" value="1"/>
</dbReference>
<dbReference type="AlphaFoldDB" id="A0AAI9DKZ2"/>
<dbReference type="SUPFAM" id="SSF51905">
    <property type="entry name" value="FAD/NAD(P)-binding domain"/>
    <property type="match status" value="1"/>
</dbReference>
<protein>
    <submittedName>
        <fullName evidence="2">FAD binding domain-containing protein</fullName>
    </submittedName>
</protein>
<comment type="caution">
    <text evidence="2">The sequence shown here is derived from an EMBL/GenBank/DDBJ whole genome shotgun (WGS) entry which is preliminary data.</text>
</comment>
<dbReference type="PANTHER" id="PTHR47469">
    <property type="entry name" value="MONOOXYGENASE-LIKE"/>
    <property type="match status" value="1"/>
</dbReference>
<dbReference type="PRINTS" id="PR00420">
    <property type="entry name" value="RNGMNOXGNASE"/>
</dbReference>
<name>A0AAI9DKZ2_PLUGE</name>
<accession>A0AAI9DKZ2</accession>
<gene>
    <name evidence="2" type="ORF">QEG54_002399</name>
</gene>
<dbReference type="Pfam" id="PF22607">
    <property type="entry name" value="FAD_binding-like"/>
    <property type="match status" value="1"/>
</dbReference>
<dbReference type="PANTHER" id="PTHR47469:SF2">
    <property type="entry name" value="OS06G0597600 PROTEIN"/>
    <property type="match status" value="1"/>
</dbReference>
<dbReference type="NCBIfam" id="NF005566">
    <property type="entry name" value="PRK07236.1"/>
    <property type="match status" value="1"/>
</dbReference>
<dbReference type="InterPro" id="IPR036188">
    <property type="entry name" value="FAD/NAD-bd_sf"/>
</dbReference>
<evidence type="ECO:0000313" key="2">
    <source>
        <dbReference type="EMBL" id="EML1471665.1"/>
    </source>
</evidence>
<feature type="domain" description="2,6-dihydroxypyridine 3-monooxygenase substrate binding" evidence="1">
    <location>
        <begin position="171"/>
        <end position="298"/>
    </location>
</feature>
<dbReference type="RefSeq" id="WP_048287867.1">
    <property type="nucleotide sequence ID" value="NZ_CACVCI010000001.1"/>
</dbReference>